<organism evidence="2 3">
    <name type="scientific">Cherax quadricarinatus</name>
    <name type="common">Australian red claw crayfish</name>
    <dbReference type="NCBI Taxonomy" id="27406"/>
    <lineage>
        <taxon>Eukaryota</taxon>
        <taxon>Metazoa</taxon>
        <taxon>Ecdysozoa</taxon>
        <taxon>Arthropoda</taxon>
        <taxon>Crustacea</taxon>
        <taxon>Multicrustacea</taxon>
        <taxon>Malacostraca</taxon>
        <taxon>Eumalacostraca</taxon>
        <taxon>Eucarida</taxon>
        <taxon>Decapoda</taxon>
        <taxon>Pleocyemata</taxon>
        <taxon>Astacidea</taxon>
        <taxon>Parastacoidea</taxon>
        <taxon>Parastacidae</taxon>
        <taxon>Cherax</taxon>
    </lineage>
</organism>
<evidence type="ECO:0000259" key="1">
    <source>
        <dbReference type="PROSITE" id="PS50184"/>
    </source>
</evidence>
<feature type="non-terminal residue" evidence="2">
    <location>
        <position position="1"/>
    </location>
</feature>
<dbReference type="SMART" id="SM00214">
    <property type="entry name" value="VWC"/>
    <property type="match status" value="2"/>
</dbReference>
<dbReference type="Gene3D" id="6.20.200.20">
    <property type="match status" value="2"/>
</dbReference>
<reference evidence="2 3" key="1">
    <citation type="journal article" date="2024" name="BMC Genomics">
        <title>Genome assembly of redclaw crayfish (Cherax quadricarinatus) provides insights into its immune adaptation and hypoxia tolerance.</title>
        <authorList>
            <person name="Liu Z."/>
            <person name="Zheng J."/>
            <person name="Li H."/>
            <person name="Fang K."/>
            <person name="Wang S."/>
            <person name="He J."/>
            <person name="Zhou D."/>
            <person name="Weng S."/>
            <person name="Chi M."/>
            <person name="Gu Z."/>
            <person name="He J."/>
            <person name="Li F."/>
            <person name="Wang M."/>
        </authorList>
    </citation>
    <scope>NUCLEOTIDE SEQUENCE [LARGE SCALE GENOMIC DNA]</scope>
    <source>
        <strain evidence="2">ZL_2023a</strain>
    </source>
</reference>
<dbReference type="PANTHER" id="PTHR46439">
    <property type="entry name" value="CYSTEINE-RICH MOTOR NEURON 1 PROTEIN"/>
    <property type="match status" value="1"/>
</dbReference>
<dbReference type="Pfam" id="PF00093">
    <property type="entry name" value="VWC"/>
    <property type="match status" value="2"/>
</dbReference>
<evidence type="ECO:0000313" key="2">
    <source>
        <dbReference type="EMBL" id="KAK8747762.1"/>
    </source>
</evidence>
<evidence type="ECO:0000313" key="3">
    <source>
        <dbReference type="Proteomes" id="UP001445076"/>
    </source>
</evidence>
<dbReference type="Proteomes" id="UP001445076">
    <property type="component" value="Unassembled WGS sequence"/>
</dbReference>
<keyword evidence="3" id="KW-1185">Reference proteome</keyword>
<name>A0AAW0Y7L5_CHEQU</name>
<dbReference type="InterPro" id="IPR001007">
    <property type="entry name" value="VWF_dom"/>
</dbReference>
<sequence length="190" mass="19675">TVSSSQMAAPSPAAWPPVKSASAMVGTSPACPGPAHMSPVPTLPLLTAAHDAKCPAVQCSHPRVVNCCASCSVGCRFQNLLLEEGDTLDSPTYTCHTCVCQRGSVSCSPKTCPALPCPTHQQEPGECCPSCSSEGQCVYQGQVLLHGASYTDNTTCTHCTCQDGEMRCQALSCPSPNCSHPEPTPGTDCC</sequence>
<dbReference type="InterPro" id="IPR052624">
    <property type="entry name" value="CRIM1"/>
</dbReference>
<dbReference type="SUPFAM" id="SSF57603">
    <property type="entry name" value="FnI-like domain"/>
    <property type="match status" value="2"/>
</dbReference>
<feature type="domain" description="VWFC" evidence="1">
    <location>
        <begin position="135"/>
        <end position="190"/>
    </location>
</feature>
<gene>
    <name evidence="2" type="ORF">OTU49_016587</name>
</gene>
<dbReference type="EMBL" id="JARKIK010000014">
    <property type="protein sequence ID" value="KAK8747762.1"/>
    <property type="molecule type" value="Genomic_DNA"/>
</dbReference>
<dbReference type="PROSITE" id="PS50184">
    <property type="entry name" value="VWFC_2"/>
    <property type="match status" value="2"/>
</dbReference>
<feature type="domain" description="VWFC" evidence="1">
    <location>
        <begin position="73"/>
        <end position="132"/>
    </location>
</feature>
<proteinExistence type="predicted"/>
<protein>
    <recommendedName>
        <fullName evidence="1">VWFC domain-containing protein</fullName>
    </recommendedName>
</protein>
<dbReference type="SMART" id="SM00215">
    <property type="entry name" value="VWC_out"/>
    <property type="match status" value="2"/>
</dbReference>
<comment type="caution">
    <text evidence="2">The sequence shown here is derived from an EMBL/GenBank/DDBJ whole genome shotgun (WGS) entry which is preliminary data.</text>
</comment>
<dbReference type="AlphaFoldDB" id="A0AAW0Y7L5"/>
<feature type="non-terminal residue" evidence="2">
    <location>
        <position position="190"/>
    </location>
</feature>
<accession>A0AAW0Y7L5</accession>